<dbReference type="InterPro" id="IPR055164">
    <property type="entry name" value="EDR1/CTR1/ARMC3-like_pept-like"/>
</dbReference>
<dbReference type="Gene3D" id="1.10.510.10">
    <property type="entry name" value="Transferase(Phosphotransferase) domain 1"/>
    <property type="match status" value="1"/>
</dbReference>
<name>A0ABR2RC67_9ROSI</name>
<dbReference type="PANTHER" id="PTHR23257:SF978">
    <property type="entry name" value="PROTEIN KINASE FAMILY PROTEIN"/>
    <property type="match status" value="1"/>
</dbReference>
<reference evidence="2 3" key="1">
    <citation type="journal article" date="2024" name="G3 (Bethesda)">
        <title>Genome assembly of Hibiscus sabdariffa L. provides insights into metabolisms of medicinal natural products.</title>
        <authorList>
            <person name="Kim T."/>
        </authorList>
    </citation>
    <scope>NUCLEOTIDE SEQUENCE [LARGE SCALE GENOMIC DNA]</scope>
    <source>
        <strain evidence="2">TK-2024</strain>
        <tissue evidence="2">Old leaves</tissue>
    </source>
</reference>
<dbReference type="InterPro" id="IPR011009">
    <property type="entry name" value="Kinase-like_dom_sf"/>
</dbReference>
<evidence type="ECO:0000313" key="3">
    <source>
        <dbReference type="Proteomes" id="UP001396334"/>
    </source>
</evidence>
<dbReference type="InterPro" id="IPR050167">
    <property type="entry name" value="Ser_Thr_protein_kinase"/>
</dbReference>
<organism evidence="2 3">
    <name type="scientific">Hibiscus sabdariffa</name>
    <name type="common">roselle</name>
    <dbReference type="NCBI Taxonomy" id="183260"/>
    <lineage>
        <taxon>Eukaryota</taxon>
        <taxon>Viridiplantae</taxon>
        <taxon>Streptophyta</taxon>
        <taxon>Embryophyta</taxon>
        <taxon>Tracheophyta</taxon>
        <taxon>Spermatophyta</taxon>
        <taxon>Magnoliopsida</taxon>
        <taxon>eudicotyledons</taxon>
        <taxon>Gunneridae</taxon>
        <taxon>Pentapetalae</taxon>
        <taxon>rosids</taxon>
        <taxon>malvids</taxon>
        <taxon>Malvales</taxon>
        <taxon>Malvaceae</taxon>
        <taxon>Malvoideae</taxon>
        <taxon>Hibiscus</taxon>
    </lineage>
</organism>
<evidence type="ECO:0000259" key="1">
    <source>
        <dbReference type="PROSITE" id="PS50011"/>
    </source>
</evidence>
<dbReference type="EMBL" id="JBBPBN010000024">
    <property type="protein sequence ID" value="KAK9010371.1"/>
    <property type="molecule type" value="Genomic_DNA"/>
</dbReference>
<dbReference type="InterPro" id="IPR000719">
    <property type="entry name" value="Prot_kinase_dom"/>
</dbReference>
<protein>
    <recommendedName>
        <fullName evidence="1">Protein kinase domain-containing protein</fullName>
    </recommendedName>
</protein>
<feature type="domain" description="Protein kinase" evidence="1">
    <location>
        <begin position="1"/>
        <end position="163"/>
    </location>
</feature>
<proteinExistence type="predicted"/>
<dbReference type="Pfam" id="PF14381">
    <property type="entry name" value="EDR1_CTR1_ARMC3_pept"/>
    <property type="match status" value="1"/>
</dbReference>
<dbReference type="PANTHER" id="PTHR23257">
    <property type="entry name" value="SERINE-THREONINE PROTEIN KINASE"/>
    <property type="match status" value="1"/>
</dbReference>
<dbReference type="SUPFAM" id="SSF56112">
    <property type="entry name" value="Protein kinase-like (PK-like)"/>
    <property type="match status" value="1"/>
</dbReference>
<comment type="caution">
    <text evidence="2">The sequence shown here is derived from an EMBL/GenBank/DDBJ whole genome shotgun (WGS) entry which is preliminary data.</text>
</comment>
<gene>
    <name evidence="2" type="ORF">V6N11_036882</name>
</gene>
<dbReference type="PROSITE" id="PS50011">
    <property type="entry name" value="PROTEIN_KINASE_DOM"/>
    <property type="match status" value="1"/>
</dbReference>
<keyword evidence="3" id="KW-1185">Reference proteome</keyword>
<evidence type="ECO:0000313" key="2">
    <source>
        <dbReference type="EMBL" id="KAK9010371.1"/>
    </source>
</evidence>
<accession>A0ABR2RC67</accession>
<dbReference type="Proteomes" id="UP001396334">
    <property type="component" value="Unassembled WGS sequence"/>
</dbReference>
<sequence>MGGSSTTREDHLVSYWRKCSNDLKDCLGSVVVPIGSLSIGLCRHRALLFKVLADMTDLPCRISKGCKYCKRDDASSCLVRFGLDMFVTLEAKHSKSAAGTPEWMALEVLRDEPSNEKSDVYSFGVILWELATLQQPWGNLNHAHVCLAVVHLGPTNVHIFLAS</sequence>